<dbReference type="HOGENOM" id="CLU_897425_0_0_1"/>
<dbReference type="Proteomes" id="UP000030104">
    <property type="component" value="Unassembled WGS sequence"/>
</dbReference>
<dbReference type="OrthoDB" id="4346499at2759"/>
<dbReference type="OMA" id="EMQQCTS"/>
<feature type="compositionally biased region" description="Acidic residues" evidence="1">
    <location>
        <begin position="236"/>
        <end position="245"/>
    </location>
</feature>
<accession>A0A0A2KDG1</accession>
<dbReference type="AlphaFoldDB" id="A0A0A2KDG1"/>
<feature type="region of interest" description="Disordered" evidence="1">
    <location>
        <begin position="236"/>
        <end position="277"/>
    </location>
</feature>
<dbReference type="PhylomeDB" id="A0A0A2KDG1"/>
<feature type="compositionally biased region" description="Basic and acidic residues" evidence="1">
    <location>
        <begin position="72"/>
        <end position="82"/>
    </location>
</feature>
<sequence length="300" mass="33047">MMSATPKEKVQVSARLKDPIQAKQMKDLLNVNSSELNATKKRKRGSGSKKRRRMSSSMETISPESTDFKTSLNKDPKRDESATKSVMSRGLKQFESPERPRPEILLKASSEPMAVKDSASTESTNPLELLNFPPSEFIFPRELDLGLFDCSSDERETSYEPVSDSLLERHNEVPTPYTPVLRAVSQYKQRISSQRGGKCERWLARQMYDELDDISTRIEKIMRGITVMLQKGEASDDLEAGDDLEGAGGYYLEAGESSGASKGGGPENPLELSEEDDCALFVGSGERACSGESGGLSANE</sequence>
<gene>
    <name evidence="2" type="ORF">PITC_041970</name>
</gene>
<feature type="compositionally biased region" description="Low complexity" evidence="1">
    <location>
        <begin position="250"/>
        <end position="260"/>
    </location>
</feature>
<evidence type="ECO:0000256" key="1">
    <source>
        <dbReference type="SAM" id="MobiDB-lite"/>
    </source>
</evidence>
<feature type="compositionally biased region" description="Basic and acidic residues" evidence="1">
    <location>
        <begin position="95"/>
        <end position="104"/>
    </location>
</feature>
<evidence type="ECO:0000313" key="2">
    <source>
        <dbReference type="EMBL" id="KGO64978.1"/>
    </source>
</evidence>
<keyword evidence="3" id="KW-1185">Reference proteome</keyword>
<proteinExistence type="predicted"/>
<name>A0A0A2KDG1_PENIT</name>
<dbReference type="EMBL" id="JQGA01001543">
    <property type="protein sequence ID" value="KGO64978.1"/>
    <property type="molecule type" value="Genomic_DNA"/>
</dbReference>
<feature type="compositionally biased region" description="Basic and acidic residues" evidence="1">
    <location>
        <begin position="1"/>
        <end position="26"/>
    </location>
</feature>
<feature type="compositionally biased region" description="Basic residues" evidence="1">
    <location>
        <begin position="39"/>
        <end position="54"/>
    </location>
</feature>
<protein>
    <submittedName>
        <fullName evidence="2">Uncharacterized protein</fullName>
    </submittedName>
</protein>
<feature type="compositionally biased region" description="Polar residues" evidence="1">
    <location>
        <begin position="59"/>
        <end position="71"/>
    </location>
</feature>
<organism evidence="2 3">
    <name type="scientific">Penicillium italicum</name>
    <name type="common">Blue mold</name>
    <dbReference type="NCBI Taxonomy" id="40296"/>
    <lineage>
        <taxon>Eukaryota</taxon>
        <taxon>Fungi</taxon>
        <taxon>Dikarya</taxon>
        <taxon>Ascomycota</taxon>
        <taxon>Pezizomycotina</taxon>
        <taxon>Eurotiomycetes</taxon>
        <taxon>Eurotiomycetidae</taxon>
        <taxon>Eurotiales</taxon>
        <taxon>Aspergillaceae</taxon>
        <taxon>Penicillium</taxon>
    </lineage>
</organism>
<feature type="region of interest" description="Disordered" evidence="1">
    <location>
        <begin position="1"/>
        <end position="104"/>
    </location>
</feature>
<comment type="caution">
    <text evidence="2">The sequence shown here is derived from an EMBL/GenBank/DDBJ whole genome shotgun (WGS) entry which is preliminary data.</text>
</comment>
<evidence type="ECO:0000313" key="3">
    <source>
        <dbReference type="Proteomes" id="UP000030104"/>
    </source>
</evidence>
<reference evidence="2 3" key="1">
    <citation type="journal article" date="2015" name="Mol. Plant Microbe Interact.">
        <title>Genome, transcriptome, and functional analyses of Penicillium expansum provide new insights into secondary metabolism and pathogenicity.</title>
        <authorList>
            <person name="Ballester A.R."/>
            <person name="Marcet-Houben M."/>
            <person name="Levin E."/>
            <person name="Sela N."/>
            <person name="Selma-Lazaro C."/>
            <person name="Carmona L."/>
            <person name="Wisniewski M."/>
            <person name="Droby S."/>
            <person name="Gonzalez-Candelas L."/>
            <person name="Gabaldon T."/>
        </authorList>
    </citation>
    <scope>NUCLEOTIDE SEQUENCE [LARGE SCALE GENOMIC DNA]</scope>
    <source>
        <strain evidence="2 3">PHI-1</strain>
    </source>
</reference>